<dbReference type="PANTHER" id="PTHR43968">
    <property type="match status" value="1"/>
</dbReference>
<dbReference type="Proteomes" id="UP001157138">
    <property type="component" value="Unassembled WGS sequence"/>
</dbReference>
<accession>A0ABQ6EVG8</accession>
<dbReference type="RefSeq" id="WP_284190935.1">
    <property type="nucleotide sequence ID" value="NZ_BSPW01000018.1"/>
</dbReference>
<organism evidence="2 3">
    <name type="scientific">Vibrio zhanjiangensis</name>
    <dbReference type="NCBI Taxonomy" id="1046128"/>
    <lineage>
        <taxon>Bacteria</taxon>
        <taxon>Pseudomonadati</taxon>
        <taxon>Pseudomonadota</taxon>
        <taxon>Gammaproteobacteria</taxon>
        <taxon>Vibrionales</taxon>
        <taxon>Vibrionaceae</taxon>
        <taxon>Vibrio</taxon>
    </lineage>
</organism>
<dbReference type="InterPro" id="IPR050983">
    <property type="entry name" value="GST_Omega/HSP26"/>
</dbReference>
<dbReference type="PROSITE" id="PS50404">
    <property type="entry name" value="GST_NTER"/>
    <property type="match status" value="1"/>
</dbReference>
<evidence type="ECO:0000313" key="3">
    <source>
        <dbReference type="Proteomes" id="UP001157138"/>
    </source>
</evidence>
<dbReference type="InterPro" id="IPR004045">
    <property type="entry name" value="Glutathione_S-Trfase_N"/>
</dbReference>
<name>A0ABQ6EVG8_9VIBR</name>
<reference evidence="3" key="1">
    <citation type="journal article" date="2019" name="Int. J. Syst. Evol. Microbiol.">
        <title>The Global Catalogue of Microorganisms (GCM) 10K type strain sequencing project: providing services to taxonomists for standard genome sequencing and annotation.</title>
        <authorList>
            <consortium name="The Broad Institute Genomics Platform"/>
            <consortium name="The Broad Institute Genome Sequencing Center for Infectious Disease"/>
            <person name="Wu L."/>
            <person name="Ma J."/>
        </authorList>
    </citation>
    <scope>NUCLEOTIDE SEQUENCE [LARGE SCALE GENOMIC DNA]</scope>
    <source>
        <strain evidence="3">NBRC 108723</strain>
    </source>
</reference>
<comment type="caution">
    <text evidence="2">The sequence shown here is derived from an EMBL/GenBank/DDBJ whole genome shotgun (WGS) entry which is preliminary data.</text>
</comment>
<dbReference type="EMBL" id="BSPW01000018">
    <property type="protein sequence ID" value="GLT17012.1"/>
    <property type="molecule type" value="Genomic_DNA"/>
</dbReference>
<keyword evidence="3" id="KW-1185">Reference proteome</keyword>
<dbReference type="Gene3D" id="1.20.1050.10">
    <property type="match status" value="1"/>
</dbReference>
<dbReference type="Gene3D" id="3.40.30.10">
    <property type="entry name" value="Glutaredoxin"/>
    <property type="match status" value="1"/>
</dbReference>
<dbReference type="InterPro" id="IPR036249">
    <property type="entry name" value="Thioredoxin-like_sf"/>
</dbReference>
<evidence type="ECO:0000313" key="2">
    <source>
        <dbReference type="EMBL" id="GLT17012.1"/>
    </source>
</evidence>
<protein>
    <recommendedName>
        <fullName evidence="1">GST N-terminal domain-containing protein</fullName>
    </recommendedName>
</protein>
<proteinExistence type="predicted"/>
<dbReference type="PANTHER" id="PTHR43968:SF6">
    <property type="entry name" value="GLUTATHIONE S-TRANSFERASE OMEGA"/>
    <property type="match status" value="1"/>
</dbReference>
<gene>
    <name evidence="2" type="ORF">GCM10007938_07890</name>
</gene>
<sequence>MKLYLNDTSPFSRVVLATAYLCNVPLDLEWVDPWQTPQALVTINPFSTIPVLETPDGVALSESLTICEFLMLTYPTEDLSATKANDTKRMSLLGLSKTLMEVSFRCAALSRFNAEQNVLVDKGKQGIQRCVQTIIEQLNGTHDLLKPDFSTLYLHIALDYVLFRHASLLSEKESDTLRTALHDSPFKDTLAKLSLKSLSKKLCYSEYNTIPTDAV</sequence>
<dbReference type="Pfam" id="PF13409">
    <property type="entry name" value="GST_N_2"/>
    <property type="match status" value="1"/>
</dbReference>
<feature type="domain" description="GST N-terminal" evidence="1">
    <location>
        <begin position="1"/>
        <end position="78"/>
    </location>
</feature>
<evidence type="ECO:0000259" key="1">
    <source>
        <dbReference type="PROSITE" id="PS50404"/>
    </source>
</evidence>
<dbReference type="SUPFAM" id="SSF52833">
    <property type="entry name" value="Thioredoxin-like"/>
    <property type="match status" value="1"/>
</dbReference>